<evidence type="ECO:0000256" key="3">
    <source>
        <dbReference type="ARBA" id="ARBA00004496"/>
    </source>
</evidence>
<evidence type="ECO:0000256" key="4">
    <source>
        <dbReference type="ARBA" id="ARBA00006958"/>
    </source>
</evidence>
<feature type="domain" description="DDE Tnp4" evidence="13">
    <location>
        <begin position="156"/>
        <end position="308"/>
    </location>
</feature>
<dbReference type="InterPro" id="IPR045249">
    <property type="entry name" value="HARBI1-like"/>
</dbReference>
<dbReference type="InterPro" id="IPR036397">
    <property type="entry name" value="RNaseH_sf"/>
</dbReference>
<dbReference type="AlphaFoldDB" id="A0A8C5AUU5"/>
<keyword evidence="10" id="KW-0539">Nucleus</keyword>
<dbReference type="GO" id="GO:0004518">
    <property type="term" value="F:nuclease activity"/>
    <property type="evidence" value="ECO:0007669"/>
    <property type="project" value="UniProtKB-KW"/>
</dbReference>
<dbReference type="PANTHER" id="PTHR22930">
    <property type="match status" value="1"/>
</dbReference>
<name>A0A8C5AUU5_GADMO</name>
<evidence type="ECO:0000256" key="9">
    <source>
        <dbReference type="ARBA" id="ARBA00022801"/>
    </source>
</evidence>
<dbReference type="GeneTree" id="ENSGT00940000154348"/>
<evidence type="ECO:0000256" key="2">
    <source>
        <dbReference type="ARBA" id="ARBA00004123"/>
    </source>
</evidence>
<comment type="function">
    <text evidence="12">Transposase-derived protein that may have nuclease activity. Does not have transposase activity.</text>
</comment>
<comment type="similarity">
    <text evidence="4">Belongs to the HARBI1 family.</text>
</comment>
<keyword evidence="8" id="KW-0479">Metal-binding</keyword>
<accession>A0A8C5AUU5</accession>
<comment type="subcellular location">
    <subcellularLocation>
        <location evidence="3">Cytoplasm</location>
    </subcellularLocation>
    <subcellularLocation>
        <location evidence="2">Nucleus</location>
    </subcellularLocation>
</comment>
<dbReference type="Pfam" id="PF13359">
    <property type="entry name" value="DDE_Tnp_4"/>
    <property type="match status" value="1"/>
</dbReference>
<comment type="cofactor">
    <cofactor evidence="1">
        <name>a divalent metal cation</name>
        <dbReference type="ChEBI" id="CHEBI:60240"/>
    </cofactor>
</comment>
<reference evidence="14" key="2">
    <citation type="submission" date="2025-09" db="UniProtKB">
        <authorList>
            <consortium name="Ensembl"/>
        </authorList>
    </citation>
    <scope>IDENTIFICATION</scope>
</reference>
<dbReference type="GO" id="GO:0046872">
    <property type="term" value="F:metal ion binding"/>
    <property type="evidence" value="ECO:0007669"/>
    <property type="project" value="UniProtKB-KW"/>
</dbReference>
<dbReference type="InterPro" id="IPR012337">
    <property type="entry name" value="RNaseH-like_sf"/>
</dbReference>
<evidence type="ECO:0000256" key="6">
    <source>
        <dbReference type="ARBA" id="ARBA00022490"/>
    </source>
</evidence>
<evidence type="ECO:0000256" key="1">
    <source>
        <dbReference type="ARBA" id="ARBA00001968"/>
    </source>
</evidence>
<keyword evidence="9" id="KW-0378">Hydrolase</keyword>
<proteinExistence type="inferred from homology"/>
<dbReference type="Gene3D" id="3.30.420.10">
    <property type="entry name" value="Ribonuclease H-like superfamily/Ribonuclease H"/>
    <property type="match status" value="1"/>
</dbReference>
<dbReference type="PRINTS" id="PR02086">
    <property type="entry name" value="PUTNUCHARBI1"/>
</dbReference>
<evidence type="ECO:0000256" key="7">
    <source>
        <dbReference type="ARBA" id="ARBA00022722"/>
    </source>
</evidence>
<evidence type="ECO:0000313" key="14">
    <source>
        <dbReference type="Ensembl" id="ENSGMOP00000037554.1"/>
    </source>
</evidence>
<reference evidence="14" key="1">
    <citation type="submission" date="2025-08" db="UniProtKB">
        <authorList>
            <consortium name="Ensembl"/>
        </authorList>
    </citation>
    <scope>IDENTIFICATION</scope>
</reference>
<dbReference type="Ensembl" id="ENSGMOT00000040201.1">
    <property type="protein sequence ID" value="ENSGMOP00000037554.1"/>
    <property type="gene ID" value="ENSGMOG00000032450.1"/>
</dbReference>
<dbReference type="PANTHER" id="PTHR22930:SF267">
    <property type="entry name" value="NUCLEASE HARBI1-RELATED"/>
    <property type="match status" value="1"/>
</dbReference>
<organism evidence="14 15">
    <name type="scientific">Gadus morhua</name>
    <name type="common">Atlantic cod</name>
    <dbReference type="NCBI Taxonomy" id="8049"/>
    <lineage>
        <taxon>Eukaryota</taxon>
        <taxon>Metazoa</taxon>
        <taxon>Chordata</taxon>
        <taxon>Craniata</taxon>
        <taxon>Vertebrata</taxon>
        <taxon>Euteleostomi</taxon>
        <taxon>Actinopterygii</taxon>
        <taxon>Neopterygii</taxon>
        <taxon>Teleostei</taxon>
        <taxon>Neoteleostei</taxon>
        <taxon>Acanthomorphata</taxon>
        <taxon>Zeiogadaria</taxon>
        <taxon>Gadariae</taxon>
        <taxon>Gadiformes</taxon>
        <taxon>Gadoidei</taxon>
        <taxon>Gadidae</taxon>
        <taxon>Gadus</taxon>
    </lineage>
</organism>
<sequence length="352" mass="39353">MPIIDTTFDRIALDIVGPLPKTSRGHRYILVLVDYATRYPEALSLQYRLPRPAIIYLADMLSNDLKRKTRRSSPLPVVTQFMAALRFFASGSFQMVVGGTLGVSQSSVSRVVRDVTNALCRRARQFIKFPATDGECIRTKQQCFEIAGFPNVLGAVDGTHIAIKAPNDEEEAFVNRKNVHSINTQVICDATLRVTDLVAKWPGSTHDSFVLMNSGTGITFNEGEMPGGWLLGDSGYALRPWLMTPILHPATEPDERYSRAQRKTRSVVERCIGVVKSRFRCIDRSGGVLQNTPERACKIITCAFILHNICIMYRLPIPDIPEDDDPEGDVPVPAPCNTGMQVRQDLIRRRFM</sequence>
<dbReference type="SUPFAM" id="SSF53098">
    <property type="entry name" value="Ribonuclease H-like"/>
    <property type="match status" value="1"/>
</dbReference>
<dbReference type="GO" id="GO:0003676">
    <property type="term" value="F:nucleic acid binding"/>
    <property type="evidence" value="ECO:0007669"/>
    <property type="project" value="InterPro"/>
</dbReference>
<evidence type="ECO:0000259" key="13">
    <source>
        <dbReference type="Pfam" id="PF13359"/>
    </source>
</evidence>
<evidence type="ECO:0000256" key="11">
    <source>
        <dbReference type="ARBA" id="ARBA00030126"/>
    </source>
</evidence>
<evidence type="ECO:0000256" key="5">
    <source>
        <dbReference type="ARBA" id="ARBA00015519"/>
    </source>
</evidence>
<keyword evidence="15" id="KW-1185">Reference proteome</keyword>
<evidence type="ECO:0000256" key="12">
    <source>
        <dbReference type="ARBA" id="ARBA00045850"/>
    </source>
</evidence>
<dbReference type="InterPro" id="IPR027806">
    <property type="entry name" value="HARBI1_dom"/>
</dbReference>
<keyword evidence="7" id="KW-0540">Nuclease</keyword>
<protein>
    <recommendedName>
        <fullName evidence="5">Putative nuclease HARBI1</fullName>
    </recommendedName>
    <alternativeName>
        <fullName evidence="11">Harbinger transposase-derived nuclease</fullName>
    </alternativeName>
</protein>
<dbReference type="GO" id="GO:0005634">
    <property type="term" value="C:nucleus"/>
    <property type="evidence" value="ECO:0007669"/>
    <property type="project" value="UniProtKB-SubCell"/>
</dbReference>
<evidence type="ECO:0000256" key="8">
    <source>
        <dbReference type="ARBA" id="ARBA00022723"/>
    </source>
</evidence>
<dbReference type="Proteomes" id="UP000694546">
    <property type="component" value="Chromosome 8"/>
</dbReference>
<dbReference type="GO" id="GO:0005737">
    <property type="term" value="C:cytoplasm"/>
    <property type="evidence" value="ECO:0007669"/>
    <property type="project" value="UniProtKB-SubCell"/>
</dbReference>
<evidence type="ECO:0000256" key="10">
    <source>
        <dbReference type="ARBA" id="ARBA00023242"/>
    </source>
</evidence>
<dbReference type="InterPro" id="IPR026103">
    <property type="entry name" value="HARBI1_animal"/>
</dbReference>
<dbReference type="OMA" id="GMHHLKW"/>
<dbReference type="GO" id="GO:0016787">
    <property type="term" value="F:hydrolase activity"/>
    <property type="evidence" value="ECO:0007669"/>
    <property type="project" value="UniProtKB-KW"/>
</dbReference>
<evidence type="ECO:0000313" key="15">
    <source>
        <dbReference type="Proteomes" id="UP000694546"/>
    </source>
</evidence>
<keyword evidence="6" id="KW-0963">Cytoplasm</keyword>